<dbReference type="Gene3D" id="3.90.1150.10">
    <property type="entry name" value="Aspartate Aminotransferase, domain 1"/>
    <property type="match status" value="1"/>
</dbReference>
<dbReference type="InterPro" id="IPR045088">
    <property type="entry name" value="ALAT1/2-like"/>
</dbReference>
<keyword evidence="5" id="KW-0663">Pyridoxal phosphate</keyword>
<dbReference type="OrthoDB" id="1732682at2759"/>
<evidence type="ECO:0000256" key="2">
    <source>
        <dbReference type="ARBA" id="ARBA00011738"/>
    </source>
</evidence>
<evidence type="ECO:0000256" key="3">
    <source>
        <dbReference type="ARBA" id="ARBA00022576"/>
    </source>
</evidence>
<comment type="cofactor">
    <cofactor evidence="1">
        <name>pyridoxal 5'-phosphate</name>
        <dbReference type="ChEBI" id="CHEBI:597326"/>
    </cofactor>
</comment>
<keyword evidence="3" id="KW-0032">Aminotransferase</keyword>
<dbReference type="GO" id="GO:0008483">
    <property type="term" value="F:transaminase activity"/>
    <property type="evidence" value="ECO:0007669"/>
    <property type="project" value="UniProtKB-KW"/>
</dbReference>
<evidence type="ECO:0000256" key="4">
    <source>
        <dbReference type="ARBA" id="ARBA00022679"/>
    </source>
</evidence>
<dbReference type="SUPFAM" id="SSF53383">
    <property type="entry name" value="PLP-dependent transferases"/>
    <property type="match status" value="1"/>
</dbReference>
<evidence type="ECO:0000256" key="5">
    <source>
        <dbReference type="ARBA" id="ARBA00022898"/>
    </source>
</evidence>
<reference evidence="6 7" key="1">
    <citation type="submission" date="2018-11" db="EMBL/GenBank/DDBJ databases">
        <authorList>
            <consortium name="Pathogen Informatics"/>
        </authorList>
    </citation>
    <scope>NUCLEOTIDE SEQUENCE [LARGE SCALE GENOMIC DNA]</scope>
</reference>
<dbReference type="PANTHER" id="PTHR11751:SF29">
    <property type="entry name" value="ALANINE TRANSAMINASE"/>
    <property type="match status" value="1"/>
</dbReference>
<dbReference type="FunFam" id="3.90.1150.10:FF:000010">
    <property type="entry name" value="Alanine aminotransferase 2"/>
    <property type="match status" value="1"/>
</dbReference>
<evidence type="ECO:0000256" key="1">
    <source>
        <dbReference type="ARBA" id="ARBA00001933"/>
    </source>
</evidence>
<evidence type="ECO:0000313" key="7">
    <source>
        <dbReference type="Proteomes" id="UP000281553"/>
    </source>
</evidence>
<comment type="subunit">
    <text evidence="2">Homodimer.</text>
</comment>
<dbReference type="AlphaFoldDB" id="A0A3P6UHK9"/>
<name>A0A3P6UHK9_DIBLA</name>
<dbReference type="PANTHER" id="PTHR11751">
    <property type="entry name" value="ALANINE AMINOTRANSFERASE"/>
    <property type="match status" value="1"/>
</dbReference>
<keyword evidence="4" id="KW-0808">Transferase</keyword>
<evidence type="ECO:0000313" key="6">
    <source>
        <dbReference type="EMBL" id="VDK78578.1"/>
    </source>
</evidence>
<dbReference type="InterPro" id="IPR015422">
    <property type="entry name" value="PyrdxlP-dep_Trfase_small"/>
</dbReference>
<dbReference type="InterPro" id="IPR015424">
    <property type="entry name" value="PyrdxlP-dep_Trfase"/>
</dbReference>
<organism evidence="6 7">
    <name type="scientific">Dibothriocephalus latus</name>
    <name type="common">Fish tapeworm</name>
    <name type="synonym">Diphyllobothrium latum</name>
    <dbReference type="NCBI Taxonomy" id="60516"/>
    <lineage>
        <taxon>Eukaryota</taxon>
        <taxon>Metazoa</taxon>
        <taxon>Spiralia</taxon>
        <taxon>Lophotrochozoa</taxon>
        <taxon>Platyhelminthes</taxon>
        <taxon>Cestoda</taxon>
        <taxon>Eucestoda</taxon>
        <taxon>Diphyllobothriidea</taxon>
        <taxon>Diphyllobothriidae</taxon>
        <taxon>Dibothriocephalus</taxon>
    </lineage>
</organism>
<sequence length="186" mass="21009">MTRHAFSCRCGFRGGYCELVNFDRGVKAELYKCLSARLCPATLGQLIIDVIVNPPKRGEPSFQSFNAEKTAVLASLRKKAKLVETLFNELPGFKCQPVMGAMYAFPRLHLPQKALEAAREKRMPLDTFYVTELLEKTGICVVPGTGFGQKPGTYHFRTTILPAERQMHIMIDRLKAFHTKFMAKYS</sequence>
<dbReference type="EMBL" id="UYRU01042887">
    <property type="protein sequence ID" value="VDK78578.1"/>
    <property type="molecule type" value="Genomic_DNA"/>
</dbReference>
<gene>
    <name evidence="6" type="ORF">DILT_LOCUS2955</name>
</gene>
<evidence type="ECO:0008006" key="8">
    <source>
        <dbReference type="Google" id="ProtNLM"/>
    </source>
</evidence>
<dbReference type="Proteomes" id="UP000281553">
    <property type="component" value="Unassembled WGS sequence"/>
</dbReference>
<keyword evidence="7" id="KW-1185">Reference proteome</keyword>
<proteinExistence type="predicted"/>
<accession>A0A3P6UHK9</accession>
<protein>
    <recommendedName>
        <fullName evidence="8">Aminotransferase class I/classII domain-containing protein</fullName>
    </recommendedName>
</protein>